<keyword evidence="3" id="KW-0804">Transcription</keyword>
<dbReference type="PROSITE" id="PS50949">
    <property type="entry name" value="HTH_GNTR"/>
    <property type="match status" value="1"/>
</dbReference>
<dbReference type="Gene3D" id="1.10.10.10">
    <property type="entry name" value="Winged helix-like DNA-binding domain superfamily/Winged helix DNA-binding domain"/>
    <property type="match status" value="1"/>
</dbReference>
<dbReference type="SMART" id="SM00345">
    <property type="entry name" value="HTH_GNTR"/>
    <property type="match status" value="1"/>
</dbReference>
<organism evidence="5 6">
    <name type="scientific">Victivallis vadensis</name>
    <dbReference type="NCBI Taxonomy" id="172901"/>
    <lineage>
        <taxon>Bacteria</taxon>
        <taxon>Pseudomonadati</taxon>
        <taxon>Lentisphaerota</taxon>
        <taxon>Lentisphaeria</taxon>
        <taxon>Victivallales</taxon>
        <taxon>Victivallaceae</taxon>
        <taxon>Victivallis</taxon>
    </lineage>
</organism>
<dbReference type="InterPro" id="IPR000524">
    <property type="entry name" value="Tscrpt_reg_HTH_GntR"/>
</dbReference>
<dbReference type="OrthoDB" id="9799482at2"/>
<dbReference type="PRINTS" id="PR00035">
    <property type="entry name" value="HTHGNTR"/>
</dbReference>
<evidence type="ECO:0000256" key="3">
    <source>
        <dbReference type="ARBA" id="ARBA00023163"/>
    </source>
</evidence>
<keyword evidence="6" id="KW-1185">Reference proteome</keyword>
<dbReference type="PANTHER" id="PTHR44846">
    <property type="entry name" value="MANNOSYL-D-GLYCERATE TRANSPORT/METABOLISM SYSTEM REPRESSOR MNGR-RELATED"/>
    <property type="match status" value="1"/>
</dbReference>
<accession>A0A2U1B261</accession>
<dbReference type="InterPro" id="IPR050679">
    <property type="entry name" value="Bact_HTH_transcr_reg"/>
</dbReference>
<dbReference type="Proteomes" id="UP000245959">
    <property type="component" value="Unassembled WGS sequence"/>
</dbReference>
<evidence type="ECO:0000313" key="6">
    <source>
        <dbReference type="Proteomes" id="UP000245959"/>
    </source>
</evidence>
<dbReference type="Pfam" id="PF00392">
    <property type="entry name" value="GntR"/>
    <property type="match status" value="1"/>
</dbReference>
<feature type="domain" description="HTH gntR-type" evidence="4">
    <location>
        <begin position="2"/>
        <end position="70"/>
    </location>
</feature>
<dbReference type="InterPro" id="IPR028082">
    <property type="entry name" value="Peripla_BP_I"/>
</dbReference>
<protein>
    <submittedName>
        <fullName evidence="5">Regulatory GntR family protein</fullName>
    </submittedName>
</protein>
<evidence type="ECO:0000259" key="4">
    <source>
        <dbReference type="PROSITE" id="PS50949"/>
    </source>
</evidence>
<sequence>MKSLTEQVRAALAGEILAGKYAPGDRLPPEREYAEHTGTSRVTVRRAYDQLEAAGIIVRRRPHGTCVADTFRAHTGPLESVGLITTLPHEFSGRFVAAVSRCCRELDALLVLGIPEPDTGPQQLEIAVRMATRGVKDLIVWGADRNFDFRVFERLRILGVNLVFFDQVLPGDFADYVGLDNRAAIRALLAKAKADGAERMIFVNYSDLDVDTNAERQQAFEACLAETGCRGEVRLLSRGASAAECRLFAAELAAAGAEAPSAVIGVNAPVLQMLFRHPVAGLGLYCVDHVPQLAELGAVGLRQPIGAMAEAAVRALQEQRKKGGKWRAGVRRFAGELVEP</sequence>
<dbReference type="GeneID" id="78294979"/>
<proteinExistence type="predicted"/>
<keyword evidence="2" id="KW-0238">DNA-binding</keyword>
<dbReference type="AlphaFoldDB" id="A0A2U1B261"/>
<reference evidence="5 6" key="1">
    <citation type="submission" date="2018-04" db="EMBL/GenBank/DDBJ databases">
        <title>Genomic Encyclopedia of Type Strains, Phase IV (KMG-IV): sequencing the most valuable type-strain genomes for metagenomic binning, comparative biology and taxonomic classification.</title>
        <authorList>
            <person name="Goeker M."/>
        </authorList>
    </citation>
    <scope>NUCLEOTIDE SEQUENCE [LARGE SCALE GENOMIC DNA]</scope>
    <source>
        <strain evidence="5 6">DSM 14823</strain>
    </source>
</reference>
<keyword evidence="1" id="KW-0805">Transcription regulation</keyword>
<dbReference type="InterPro" id="IPR036390">
    <property type="entry name" value="WH_DNA-bd_sf"/>
</dbReference>
<evidence type="ECO:0000256" key="1">
    <source>
        <dbReference type="ARBA" id="ARBA00023015"/>
    </source>
</evidence>
<name>A0A2U1B261_9BACT</name>
<dbReference type="Gene3D" id="3.40.50.2300">
    <property type="match status" value="2"/>
</dbReference>
<gene>
    <name evidence="5" type="ORF">C8D82_11064</name>
</gene>
<dbReference type="CDD" id="cd07377">
    <property type="entry name" value="WHTH_GntR"/>
    <property type="match status" value="1"/>
</dbReference>
<dbReference type="SUPFAM" id="SSF46785">
    <property type="entry name" value="Winged helix' DNA-binding domain"/>
    <property type="match status" value="1"/>
</dbReference>
<dbReference type="GO" id="GO:0003677">
    <property type="term" value="F:DNA binding"/>
    <property type="evidence" value="ECO:0007669"/>
    <property type="project" value="UniProtKB-KW"/>
</dbReference>
<evidence type="ECO:0000313" key="5">
    <source>
        <dbReference type="EMBL" id="PVY42755.1"/>
    </source>
</evidence>
<dbReference type="EMBL" id="QEKH01000010">
    <property type="protein sequence ID" value="PVY42755.1"/>
    <property type="molecule type" value="Genomic_DNA"/>
</dbReference>
<dbReference type="SUPFAM" id="SSF53822">
    <property type="entry name" value="Periplasmic binding protein-like I"/>
    <property type="match status" value="1"/>
</dbReference>
<dbReference type="InterPro" id="IPR036388">
    <property type="entry name" value="WH-like_DNA-bd_sf"/>
</dbReference>
<comment type="caution">
    <text evidence="5">The sequence shown here is derived from an EMBL/GenBank/DDBJ whole genome shotgun (WGS) entry which is preliminary data.</text>
</comment>
<dbReference type="RefSeq" id="WP_116883668.1">
    <property type="nucleotide sequence ID" value="NZ_CABMMC010000018.1"/>
</dbReference>
<evidence type="ECO:0000256" key="2">
    <source>
        <dbReference type="ARBA" id="ARBA00023125"/>
    </source>
</evidence>
<dbReference type="GO" id="GO:0003700">
    <property type="term" value="F:DNA-binding transcription factor activity"/>
    <property type="evidence" value="ECO:0007669"/>
    <property type="project" value="InterPro"/>
</dbReference>